<evidence type="ECO:0000259" key="3">
    <source>
        <dbReference type="Pfam" id="PF01645"/>
    </source>
</evidence>
<dbReference type="InterPro" id="IPR013785">
    <property type="entry name" value="Aldolase_TIM"/>
</dbReference>
<dbReference type="SUPFAM" id="SSF51395">
    <property type="entry name" value="FMN-linked oxidoreductases"/>
    <property type="match status" value="1"/>
</dbReference>
<dbReference type="InterPro" id="IPR002932">
    <property type="entry name" value="Glu_synthdom"/>
</dbReference>
<evidence type="ECO:0000256" key="2">
    <source>
        <dbReference type="PIRNR" id="PIRNR006429"/>
    </source>
</evidence>
<dbReference type="PANTHER" id="PTHR43819:SF1">
    <property type="entry name" value="ARCHAEAL-TYPE GLUTAMATE SYNTHASE [NADPH]"/>
    <property type="match status" value="1"/>
</dbReference>
<evidence type="ECO:0000313" key="4">
    <source>
        <dbReference type="EMBL" id="GFG77578.1"/>
    </source>
</evidence>
<dbReference type="PIRSF" id="PIRSF006429">
    <property type="entry name" value="GOGAT_lg_2"/>
    <property type="match status" value="1"/>
</dbReference>
<accession>A0ABQ1BZI2</accession>
<protein>
    <submittedName>
        <fullName evidence="4">FMN-binding glutamate synthase family protein</fullName>
    </submittedName>
</protein>
<comment type="caution">
    <text evidence="4">The sequence shown here is derived from an EMBL/GenBank/DDBJ whole genome shotgun (WGS) entry which is preliminary data.</text>
</comment>
<dbReference type="EMBL" id="BLKX01000001">
    <property type="protein sequence ID" value="GFG77578.1"/>
    <property type="molecule type" value="Genomic_DNA"/>
</dbReference>
<dbReference type="Gene3D" id="3.20.20.70">
    <property type="entry name" value="Aldolase class I"/>
    <property type="match status" value="1"/>
</dbReference>
<dbReference type="Proteomes" id="UP000465240">
    <property type="component" value="Unassembled WGS sequence"/>
</dbReference>
<feature type="domain" description="Glutamate synthase" evidence="3">
    <location>
        <begin position="138"/>
        <end position="453"/>
    </location>
</feature>
<dbReference type="Pfam" id="PF01645">
    <property type="entry name" value="Glu_synthase"/>
    <property type="match status" value="1"/>
</dbReference>
<gene>
    <name evidence="4" type="primary">gltB2</name>
    <name evidence="4" type="ORF">MPRG_08540</name>
</gene>
<dbReference type="CDD" id="cd02808">
    <property type="entry name" value="GltS_FMN"/>
    <property type="match status" value="1"/>
</dbReference>
<keyword evidence="5" id="KW-1185">Reference proteome</keyword>
<dbReference type="RefSeq" id="WP_371872363.1">
    <property type="nucleotide sequence ID" value="NZ_BLKX01000001.1"/>
</dbReference>
<sequence length="504" mass="53641">MSALLGTGVAGLAGWDLWQRRHTILRNYPIVGHLRFILEAVGPELRQYIVTDNNAEKPFSRDQRRWVYTSSKMSDRYFGFGTDNDLERAHNYPIIKHAAFPVSAPDGDPGHPDPKVPLPAGKVLGGARKRAKAFRPPSLVNVSGMSFGALGGAAITALNQGVAMAGAMQSTGEGGVSPYHLSGGDLVWQIGTGYFGCRNDDGTFSLPRLVDQVVATPSIRAIEIKLSQGAKPGLGGMLPGAKVTEEIAKIRGIPVGVDCKSPAGHSAFHDVDGLLDFVETIADETGLPVGIKAAVGEDAFWPELAARMARTGRGVDFVTVDGGEGGTGAAPLVFSDHVALPFKWAFPRVYRAFAEQGLQHDVVFIGSGKLGIPENALLALALGCDMINVGRTAMFAIGCIQAQRCHTGRCPTGVATQSAWLQHGLDPALKSVRCANYLATLRFELLCLARACGHVHPVLVPLNAIEVLDIDLQSTRAEELFDYKPDWGLPGPRDVEALTAAMAP</sequence>
<reference evidence="4 5" key="1">
    <citation type="journal article" date="2019" name="Emerg. Microbes Infect.">
        <title>Comprehensive subspecies identification of 175 nontuberculous mycobacteria species based on 7547 genomic profiles.</title>
        <authorList>
            <person name="Matsumoto Y."/>
            <person name="Kinjo T."/>
            <person name="Motooka D."/>
            <person name="Nabeya D."/>
            <person name="Jung N."/>
            <person name="Uechi K."/>
            <person name="Horii T."/>
            <person name="Iida T."/>
            <person name="Fujita J."/>
            <person name="Nakamura S."/>
        </authorList>
    </citation>
    <scope>NUCLEOTIDE SEQUENCE [LARGE SCALE GENOMIC DNA]</scope>
    <source>
        <strain evidence="4 5">JCM 18565</strain>
    </source>
</reference>
<evidence type="ECO:0000313" key="5">
    <source>
        <dbReference type="Proteomes" id="UP000465240"/>
    </source>
</evidence>
<organism evidence="4 5">
    <name type="scientific">Mycobacterium paragordonae</name>
    <dbReference type="NCBI Taxonomy" id="1389713"/>
    <lineage>
        <taxon>Bacteria</taxon>
        <taxon>Bacillati</taxon>
        <taxon>Actinomycetota</taxon>
        <taxon>Actinomycetes</taxon>
        <taxon>Mycobacteriales</taxon>
        <taxon>Mycobacteriaceae</taxon>
        <taxon>Mycobacterium</taxon>
    </lineage>
</organism>
<evidence type="ECO:0000256" key="1">
    <source>
        <dbReference type="ARBA" id="ARBA00009716"/>
    </source>
</evidence>
<dbReference type="InterPro" id="IPR024188">
    <property type="entry name" value="GltB"/>
</dbReference>
<proteinExistence type="inferred from homology"/>
<dbReference type="PANTHER" id="PTHR43819">
    <property type="entry name" value="ARCHAEAL-TYPE GLUTAMATE SYNTHASE [NADPH]"/>
    <property type="match status" value="1"/>
</dbReference>
<name>A0ABQ1BZI2_9MYCO</name>
<comment type="similarity">
    <text evidence="1 2">Belongs to the glutamate synthase family.</text>
</comment>